<evidence type="ECO:0000259" key="1">
    <source>
        <dbReference type="PROSITE" id="PS00028"/>
    </source>
</evidence>
<feature type="domain" description="C2H2-type" evidence="1">
    <location>
        <begin position="128"/>
        <end position="150"/>
    </location>
</feature>
<dbReference type="InterPro" id="IPR013087">
    <property type="entry name" value="Znf_C2H2_type"/>
</dbReference>
<dbReference type="AlphaFoldDB" id="A0A6C0EPV5"/>
<accession>A0A6C0EPV5</accession>
<evidence type="ECO:0000313" key="2">
    <source>
        <dbReference type="EMBL" id="QHT30742.1"/>
    </source>
</evidence>
<reference evidence="2" key="1">
    <citation type="journal article" date="2020" name="Nature">
        <title>Giant virus diversity and host interactions through global metagenomics.</title>
        <authorList>
            <person name="Schulz F."/>
            <person name="Roux S."/>
            <person name="Paez-Espino D."/>
            <person name="Jungbluth S."/>
            <person name="Walsh D.A."/>
            <person name="Denef V.J."/>
            <person name="McMahon K.D."/>
            <person name="Konstantinidis K.T."/>
            <person name="Eloe-Fadrosh E.A."/>
            <person name="Kyrpides N.C."/>
            <person name="Woyke T."/>
        </authorList>
    </citation>
    <scope>NUCLEOTIDE SEQUENCE</scope>
    <source>
        <strain evidence="2">GVMAG-M-3300009151-50</strain>
    </source>
</reference>
<dbReference type="GO" id="GO:0003676">
    <property type="term" value="F:nucleic acid binding"/>
    <property type="evidence" value="ECO:0007669"/>
    <property type="project" value="InterPro"/>
</dbReference>
<protein>
    <recommendedName>
        <fullName evidence="1">C2H2-type domain-containing protein</fullName>
    </recommendedName>
</protein>
<sequence>MEFLNTFIKTIKGYYLCVCQSRFDTIEEAHEHMSVEYIGYCNNGLKYSDNNRYECRCGTSNMTRQYAALTHYYELKGNCIDKKNLITRTTCKICDNKEFHTDAWFKRHCETKGHQNRLLYGNLINLECKKCNIKCRSQTEIRKHLETKRHITQQHSKKEQLSLECSTCNIKCRGQKEMKTHLATKKHMKKVLLA</sequence>
<dbReference type="SMART" id="SM00451">
    <property type="entry name" value="ZnF_U1"/>
    <property type="match status" value="3"/>
</dbReference>
<dbReference type="Pfam" id="PF12874">
    <property type="entry name" value="zf-met"/>
    <property type="match status" value="2"/>
</dbReference>
<dbReference type="PROSITE" id="PS00028">
    <property type="entry name" value="ZINC_FINGER_C2H2_1"/>
    <property type="match status" value="1"/>
</dbReference>
<dbReference type="EMBL" id="MN738912">
    <property type="protein sequence ID" value="QHT30742.1"/>
    <property type="molecule type" value="Genomic_DNA"/>
</dbReference>
<proteinExistence type="predicted"/>
<dbReference type="Gene3D" id="3.30.160.60">
    <property type="entry name" value="Classic Zinc Finger"/>
    <property type="match status" value="1"/>
</dbReference>
<dbReference type="InterPro" id="IPR003604">
    <property type="entry name" value="Matrin/U1-like-C_Znf_C2H2"/>
</dbReference>
<organism evidence="2">
    <name type="scientific">viral metagenome</name>
    <dbReference type="NCBI Taxonomy" id="1070528"/>
    <lineage>
        <taxon>unclassified sequences</taxon>
        <taxon>metagenomes</taxon>
        <taxon>organismal metagenomes</taxon>
    </lineage>
</organism>
<dbReference type="GO" id="GO:0008270">
    <property type="term" value="F:zinc ion binding"/>
    <property type="evidence" value="ECO:0007669"/>
    <property type="project" value="InterPro"/>
</dbReference>
<dbReference type="SMART" id="SM00355">
    <property type="entry name" value="ZnF_C2H2"/>
    <property type="match status" value="3"/>
</dbReference>
<name>A0A6C0EPV5_9ZZZZ</name>